<reference evidence="2 3" key="1">
    <citation type="submission" date="2020-08" db="EMBL/GenBank/DDBJ databases">
        <title>Genomic Encyclopedia of Type Strains, Phase IV (KMG-IV): sequencing the most valuable type-strain genomes for metagenomic binning, comparative biology and taxonomic classification.</title>
        <authorList>
            <person name="Goeker M."/>
        </authorList>
    </citation>
    <scope>NUCLEOTIDE SEQUENCE [LARGE SCALE GENOMIC DNA]</scope>
    <source>
        <strain evidence="2 3">DSM 27939</strain>
    </source>
</reference>
<name>A0A7W8K2L1_9DEIO</name>
<evidence type="ECO:0008006" key="4">
    <source>
        <dbReference type="Google" id="ProtNLM"/>
    </source>
</evidence>
<evidence type="ECO:0000313" key="3">
    <source>
        <dbReference type="Proteomes" id="UP000552709"/>
    </source>
</evidence>
<feature type="chain" id="PRO_5031122047" description="DUF2808 domain-containing protein" evidence="1">
    <location>
        <begin position="20"/>
        <end position="155"/>
    </location>
</feature>
<organism evidence="2 3">
    <name type="scientific">Deinococcus humi</name>
    <dbReference type="NCBI Taxonomy" id="662880"/>
    <lineage>
        <taxon>Bacteria</taxon>
        <taxon>Thermotogati</taxon>
        <taxon>Deinococcota</taxon>
        <taxon>Deinococci</taxon>
        <taxon>Deinococcales</taxon>
        <taxon>Deinococcaceae</taxon>
        <taxon>Deinococcus</taxon>
    </lineage>
</organism>
<dbReference type="RefSeq" id="WP_184138432.1">
    <property type="nucleotide sequence ID" value="NZ_JACHFL010000042.1"/>
</dbReference>
<keyword evidence="3" id="KW-1185">Reference proteome</keyword>
<dbReference type="EMBL" id="JACHFL010000042">
    <property type="protein sequence ID" value="MBB5366423.1"/>
    <property type="molecule type" value="Genomic_DNA"/>
</dbReference>
<dbReference type="AlphaFoldDB" id="A0A7W8K2L1"/>
<comment type="caution">
    <text evidence="2">The sequence shown here is derived from an EMBL/GenBank/DDBJ whole genome shotgun (WGS) entry which is preliminary data.</text>
</comment>
<protein>
    <recommendedName>
        <fullName evidence="4">DUF2808 domain-containing protein</fullName>
    </recommendedName>
</protein>
<evidence type="ECO:0000256" key="1">
    <source>
        <dbReference type="SAM" id="SignalP"/>
    </source>
</evidence>
<sequence length="155" mass="16905">MRRWLPVLFSFGLLATTSAGLTLQQPLQNQLFNVPPFPTDFRGPTTPIELHYDVKPSASSGEGPRLILNVIPATPGRLFTRTAFLNAGQRGVWKGQVPKGQVTIHVVHRSCIYTNTLSITGNKAVIRVNYTFNGNHLVENELYVGTTRSGGGTCG</sequence>
<keyword evidence="1" id="KW-0732">Signal</keyword>
<dbReference type="Proteomes" id="UP000552709">
    <property type="component" value="Unassembled WGS sequence"/>
</dbReference>
<evidence type="ECO:0000313" key="2">
    <source>
        <dbReference type="EMBL" id="MBB5366423.1"/>
    </source>
</evidence>
<proteinExistence type="predicted"/>
<accession>A0A7W8K2L1</accession>
<feature type="signal peptide" evidence="1">
    <location>
        <begin position="1"/>
        <end position="19"/>
    </location>
</feature>
<gene>
    <name evidence="2" type="ORF">HNQ08_005552</name>
</gene>